<protein>
    <submittedName>
        <fullName evidence="3">ATPase</fullName>
    </submittedName>
</protein>
<accession>A0A5K7ZDV4</accession>
<dbReference type="RefSeq" id="WP_197740389.1">
    <property type="nucleotide sequence ID" value="NZ_AP021875.1"/>
</dbReference>
<feature type="domain" description="AAA" evidence="1">
    <location>
        <begin position="8"/>
        <end position="124"/>
    </location>
</feature>
<organism evidence="3 4">
    <name type="scientific">Desulfosarcina widdelii</name>
    <dbReference type="NCBI Taxonomy" id="947919"/>
    <lineage>
        <taxon>Bacteria</taxon>
        <taxon>Pseudomonadati</taxon>
        <taxon>Thermodesulfobacteriota</taxon>
        <taxon>Desulfobacteria</taxon>
        <taxon>Desulfobacterales</taxon>
        <taxon>Desulfosarcinaceae</taxon>
        <taxon>Desulfosarcina</taxon>
    </lineage>
</organism>
<dbReference type="EMBL" id="AP021875">
    <property type="protein sequence ID" value="BBO76624.1"/>
    <property type="molecule type" value="Genomic_DNA"/>
</dbReference>
<proteinExistence type="predicted"/>
<dbReference type="PANTHER" id="PTHR43566">
    <property type="entry name" value="CONSERVED PROTEIN"/>
    <property type="match status" value="1"/>
</dbReference>
<dbReference type="InterPro" id="IPR027417">
    <property type="entry name" value="P-loop_NTPase"/>
</dbReference>
<dbReference type="AlphaFoldDB" id="A0A5K7ZDV4"/>
<dbReference type="Pfam" id="PF13635">
    <property type="entry name" value="DUF4143"/>
    <property type="match status" value="1"/>
</dbReference>
<evidence type="ECO:0000313" key="4">
    <source>
        <dbReference type="Proteomes" id="UP000427769"/>
    </source>
</evidence>
<sequence>MESAAEYPVVTVFGPRQSGKTTLARMTFPDKRYYSLENPDIRMAAESDPKGFLTQLPEGGILDEIQRLPLLLSYIQGIVDDARKPGMFILTGSHQPELHQSASQSLAGRTAVLNLLPFSHEELLNYREKANAFDMILSGLFPGVHENRLSPSRFFNGYLQTYIERDIRALINLKDLSAFQQFLMLLAGRIGQVVNYNALSNDVGVSATTIKSWISVLKASFVVFELPPFFENIRKRVVKSPKLYFCDPGLAAFLLNIESTDQLLRDPLRGGLYENLWILEVLKARFNQGKKPELFFYRDTNGNEVDLLVRQGRQLVPVEIKSAATFTPDFLKGIERFQKVVGDRCLPGFVVYNGDERFSVKGVSVINPALHRGLDKI</sequence>
<dbReference type="SUPFAM" id="SSF52540">
    <property type="entry name" value="P-loop containing nucleoside triphosphate hydrolases"/>
    <property type="match status" value="1"/>
</dbReference>
<dbReference type="KEGG" id="dwd:DSCW_40410"/>
<dbReference type="Proteomes" id="UP000427769">
    <property type="component" value="Chromosome"/>
</dbReference>
<dbReference type="Pfam" id="PF13173">
    <property type="entry name" value="AAA_14"/>
    <property type="match status" value="1"/>
</dbReference>
<dbReference type="InterPro" id="IPR025420">
    <property type="entry name" value="DUF4143"/>
</dbReference>
<keyword evidence="4" id="KW-1185">Reference proteome</keyword>
<feature type="domain" description="DUF4143" evidence="2">
    <location>
        <begin position="164"/>
        <end position="322"/>
    </location>
</feature>
<evidence type="ECO:0000259" key="2">
    <source>
        <dbReference type="Pfam" id="PF13635"/>
    </source>
</evidence>
<name>A0A5K7ZDV4_9BACT</name>
<evidence type="ECO:0000259" key="1">
    <source>
        <dbReference type="Pfam" id="PF13173"/>
    </source>
</evidence>
<dbReference type="InterPro" id="IPR041682">
    <property type="entry name" value="AAA_14"/>
</dbReference>
<dbReference type="PANTHER" id="PTHR43566:SF2">
    <property type="entry name" value="DUF4143 DOMAIN-CONTAINING PROTEIN"/>
    <property type="match status" value="1"/>
</dbReference>
<gene>
    <name evidence="3" type="ORF">DSCW_40410</name>
</gene>
<evidence type="ECO:0000313" key="3">
    <source>
        <dbReference type="EMBL" id="BBO76624.1"/>
    </source>
</evidence>
<reference evidence="3 4" key="1">
    <citation type="submission" date="2019-11" db="EMBL/GenBank/DDBJ databases">
        <title>Comparative genomics of hydrocarbon-degrading Desulfosarcina strains.</title>
        <authorList>
            <person name="Watanabe M."/>
            <person name="Kojima H."/>
            <person name="Fukui M."/>
        </authorList>
    </citation>
    <scope>NUCLEOTIDE SEQUENCE [LARGE SCALE GENOMIC DNA]</scope>
    <source>
        <strain evidence="3 4">PP31</strain>
    </source>
</reference>